<proteinExistence type="predicted"/>
<protein>
    <submittedName>
        <fullName evidence="2">Uncharacterized protein</fullName>
    </submittedName>
</protein>
<evidence type="ECO:0000256" key="1">
    <source>
        <dbReference type="SAM" id="MobiDB-lite"/>
    </source>
</evidence>
<accession>A0A383ACA1</accession>
<organism evidence="2">
    <name type="scientific">marine metagenome</name>
    <dbReference type="NCBI Taxonomy" id="408172"/>
    <lineage>
        <taxon>unclassified sequences</taxon>
        <taxon>metagenomes</taxon>
        <taxon>ecological metagenomes</taxon>
    </lineage>
</organism>
<feature type="non-terminal residue" evidence="2">
    <location>
        <position position="1"/>
    </location>
</feature>
<reference evidence="2" key="1">
    <citation type="submission" date="2018-05" db="EMBL/GenBank/DDBJ databases">
        <authorList>
            <person name="Lanie J.A."/>
            <person name="Ng W.-L."/>
            <person name="Kazmierczak K.M."/>
            <person name="Andrzejewski T.M."/>
            <person name="Davidsen T.M."/>
            <person name="Wayne K.J."/>
            <person name="Tettelin H."/>
            <person name="Glass J.I."/>
            <person name="Rusch D."/>
            <person name="Podicherti R."/>
            <person name="Tsui H.-C.T."/>
            <person name="Winkler M.E."/>
        </authorList>
    </citation>
    <scope>NUCLEOTIDE SEQUENCE</scope>
</reference>
<gene>
    <name evidence="2" type="ORF">METZ01_LOCUS458176</name>
</gene>
<name>A0A383ACA1_9ZZZZ</name>
<dbReference type="AlphaFoldDB" id="A0A383ACA1"/>
<feature type="region of interest" description="Disordered" evidence="1">
    <location>
        <begin position="94"/>
        <end position="114"/>
    </location>
</feature>
<dbReference type="EMBL" id="UINC01190934">
    <property type="protein sequence ID" value="SVE05322.1"/>
    <property type="molecule type" value="Genomic_DNA"/>
</dbReference>
<sequence>VVAVGASVVDETASSGAVVGSGGASVGVVSIDVSVATGAEVADASVVVAGTEVVVVVAGAEVVVVVAGTEVGVVVAGTDAAVVAVVSATTTVVPRTSEVPGSTEAGPPPQPAATTSTIRLAAAHRFMTKVSQIIRGDVSCHMATFRDSTTPICLLAS</sequence>
<evidence type="ECO:0000313" key="2">
    <source>
        <dbReference type="EMBL" id="SVE05322.1"/>
    </source>
</evidence>